<protein>
    <submittedName>
        <fullName evidence="2">Uncharacterized protein</fullName>
    </submittedName>
</protein>
<feature type="compositionally biased region" description="Basic residues" evidence="1">
    <location>
        <begin position="83"/>
        <end position="92"/>
    </location>
</feature>
<evidence type="ECO:0000256" key="1">
    <source>
        <dbReference type="SAM" id="MobiDB-lite"/>
    </source>
</evidence>
<accession>A0A8X8ZNR0</accession>
<dbReference type="AlphaFoldDB" id="A0A8X8ZNR0"/>
<proteinExistence type="predicted"/>
<organism evidence="2">
    <name type="scientific">Salvia splendens</name>
    <name type="common">Scarlet sage</name>
    <dbReference type="NCBI Taxonomy" id="180675"/>
    <lineage>
        <taxon>Eukaryota</taxon>
        <taxon>Viridiplantae</taxon>
        <taxon>Streptophyta</taxon>
        <taxon>Embryophyta</taxon>
        <taxon>Tracheophyta</taxon>
        <taxon>Spermatophyta</taxon>
        <taxon>Magnoliopsida</taxon>
        <taxon>eudicotyledons</taxon>
        <taxon>Gunneridae</taxon>
        <taxon>Pentapetalae</taxon>
        <taxon>asterids</taxon>
        <taxon>lamiids</taxon>
        <taxon>Lamiales</taxon>
        <taxon>Lamiaceae</taxon>
        <taxon>Nepetoideae</taxon>
        <taxon>Mentheae</taxon>
        <taxon>Salviinae</taxon>
        <taxon>Salvia</taxon>
        <taxon>Salvia subgen. Calosphace</taxon>
        <taxon>core Calosphace</taxon>
    </lineage>
</organism>
<dbReference type="Proteomes" id="UP000298416">
    <property type="component" value="Unassembled WGS sequence"/>
</dbReference>
<name>A0A8X8ZNR0_SALSN</name>
<gene>
    <name evidence="2" type="ORF">SASPL_129485</name>
</gene>
<feature type="region of interest" description="Disordered" evidence="1">
    <location>
        <begin position="72"/>
        <end position="109"/>
    </location>
</feature>
<evidence type="ECO:0000313" key="3">
    <source>
        <dbReference type="Proteomes" id="UP000298416"/>
    </source>
</evidence>
<sequence length="150" mass="16770">MRKVATLKSEHANMWEEFLQLHEQRRQQACQHIPESGFAGYKQPTYPDFNGSPSNRRLGVFSQRPAAPTLELSEGEGASAALRWKRRKKQRRCGANAPTDSAYPPSSVELPDSRRLFCRPASPAPSSASEACRPYLQPRKPVVLSVPPVK</sequence>
<dbReference type="EMBL" id="PNBA02000010">
    <property type="protein sequence ID" value="KAG6411403.1"/>
    <property type="molecule type" value="Genomic_DNA"/>
</dbReference>
<reference evidence="2" key="2">
    <citation type="submission" date="2020-08" db="EMBL/GenBank/DDBJ databases">
        <title>Plant Genome Project.</title>
        <authorList>
            <person name="Zhang R.-G."/>
        </authorList>
    </citation>
    <scope>NUCLEOTIDE SEQUENCE</scope>
    <source>
        <strain evidence="2">Huo1</strain>
        <tissue evidence="2">Leaf</tissue>
    </source>
</reference>
<reference evidence="2" key="1">
    <citation type="submission" date="2018-01" db="EMBL/GenBank/DDBJ databases">
        <authorList>
            <person name="Mao J.F."/>
        </authorList>
    </citation>
    <scope>NUCLEOTIDE SEQUENCE</scope>
    <source>
        <strain evidence="2">Huo1</strain>
        <tissue evidence="2">Leaf</tissue>
    </source>
</reference>
<evidence type="ECO:0000313" key="2">
    <source>
        <dbReference type="EMBL" id="KAG6411403.1"/>
    </source>
</evidence>
<comment type="caution">
    <text evidence="2">The sequence shown here is derived from an EMBL/GenBank/DDBJ whole genome shotgun (WGS) entry which is preliminary data.</text>
</comment>
<keyword evidence="3" id="KW-1185">Reference proteome</keyword>